<evidence type="ECO:0000313" key="5">
    <source>
        <dbReference type="Proteomes" id="UP000253772"/>
    </source>
</evidence>
<dbReference type="GO" id="GO:0043709">
    <property type="term" value="P:cell adhesion involved in single-species biofilm formation"/>
    <property type="evidence" value="ECO:0007669"/>
    <property type="project" value="TreeGrafter"/>
</dbReference>
<evidence type="ECO:0000256" key="1">
    <source>
        <dbReference type="ARBA" id="ARBA00022729"/>
    </source>
</evidence>
<organism evidence="4 5">
    <name type="scientific">Cupriavidus metallidurans</name>
    <dbReference type="NCBI Taxonomy" id="119219"/>
    <lineage>
        <taxon>Bacteria</taxon>
        <taxon>Pseudomonadati</taxon>
        <taxon>Pseudomonadota</taxon>
        <taxon>Betaproteobacteria</taxon>
        <taxon>Burkholderiales</taxon>
        <taxon>Burkholderiaceae</taxon>
        <taxon>Cupriavidus</taxon>
    </lineage>
</organism>
<dbReference type="Proteomes" id="UP000253772">
    <property type="component" value="Chromosome c1"/>
</dbReference>
<sequence length="286" mass="30011">MSGFSTLNITIPITKTVVAPRDLPVGAELTRFTWSPSPGEFYATCSGNGARYWNLSQVPESDNIFPTNVPGVGVKITNQNTPFPTSASYSGSSITFYWGAQNLNYVFVKTGPVSYGTVDGASLPTVEYNFDSSLVVYRAGAVGSITFSPASCQTPDVTVPMQNHRTSEFSGIGSFTSSTGFNIALNNCPGGMTTIMYQVDAVTTILSSANSVVALDGSSGATGIGVQLLDNSGNPFPLGSPQTFNGYNSSTGGAYAIPLKARYYQTGSSIGPGLANTVMTFLMNYQ</sequence>
<dbReference type="InterPro" id="IPR054160">
    <property type="entry name" value="MrkD_recept-bd"/>
</dbReference>
<dbReference type="Pfam" id="PF22003">
    <property type="entry name" value="MrkDrd"/>
    <property type="match status" value="1"/>
</dbReference>
<dbReference type="InterPro" id="IPR008966">
    <property type="entry name" value="Adhesion_dom_sf"/>
</dbReference>
<protein>
    <submittedName>
        <fullName evidence="4">Type 1 fimbrial protein</fullName>
    </submittedName>
</protein>
<evidence type="ECO:0000313" key="4">
    <source>
        <dbReference type="EMBL" id="QBP11676.1"/>
    </source>
</evidence>
<evidence type="ECO:0000259" key="3">
    <source>
        <dbReference type="Pfam" id="PF22003"/>
    </source>
</evidence>
<dbReference type="OrthoDB" id="8678921at2"/>
<dbReference type="GO" id="GO:0009289">
    <property type="term" value="C:pilus"/>
    <property type="evidence" value="ECO:0007669"/>
    <property type="project" value="InterPro"/>
</dbReference>
<dbReference type="Gene3D" id="2.60.40.3310">
    <property type="match status" value="1"/>
</dbReference>
<keyword evidence="1" id="KW-0732">Signal</keyword>
<dbReference type="Gene3D" id="2.60.40.1090">
    <property type="entry name" value="Fimbrial-type adhesion domain"/>
    <property type="match status" value="1"/>
</dbReference>
<gene>
    <name evidence="4" type="ORF">DDF84_010125</name>
</gene>
<dbReference type="PANTHER" id="PTHR33420:SF3">
    <property type="entry name" value="FIMBRIAL SUBUNIT ELFA"/>
    <property type="match status" value="1"/>
</dbReference>
<dbReference type="InterPro" id="IPR000259">
    <property type="entry name" value="Adhesion_dom_fimbrial"/>
</dbReference>
<dbReference type="PANTHER" id="PTHR33420">
    <property type="entry name" value="FIMBRIAL SUBUNIT ELFA-RELATED"/>
    <property type="match status" value="1"/>
</dbReference>
<name>A0A482IUU9_9BURK</name>
<reference evidence="4 5" key="1">
    <citation type="submission" date="2019-03" db="EMBL/GenBank/DDBJ databases">
        <title>Comparative insights into the high quality Complete genome sequence of highly metal resistant Cupriavidus metallidurans strain BS1 isolated from a gold-copper mine.</title>
        <authorList>
            <person name="Mazhar H.S."/>
            <person name="Rensing C."/>
        </authorList>
    </citation>
    <scope>NUCLEOTIDE SEQUENCE [LARGE SCALE GENOMIC DNA]</scope>
    <source>
        <strain evidence="4 5">BS1</strain>
    </source>
</reference>
<dbReference type="AlphaFoldDB" id="A0A482IUU9"/>
<feature type="domain" description="Fimbrial-type adhesion" evidence="2">
    <location>
        <begin position="150"/>
        <end position="286"/>
    </location>
</feature>
<feature type="domain" description="MrkD-like receptor binding" evidence="3">
    <location>
        <begin position="17"/>
        <end position="95"/>
    </location>
</feature>
<dbReference type="InterPro" id="IPR036937">
    <property type="entry name" value="Adhesion_dom_fimbrial_sf"/>
</dbReference>
<accession>A0A482IUU9</accession>
<dbReference type="EMBL" id="CP037900">
    <property type="protein sequence ID" value="QBP11676.1"/>
    <property type="molecule type" value="Genomic_DNA"/>
</dbReference>
<evidence type="ECO:0000259" key="2">
    <source>
        <dbReference type="Pfam" id="PF00419"/>
    </source>
</evidence>
<dbReference type="InterPro" id="IPR050263">
    <property type="entry name" value="Bact_Fimbrial_Adh_Pro"/>
</dbReference>
<dbReference type="SUPFAM" id="SSF49401">
    <property type="entry name" value="Bacterial adhesins"/>
    <property type="match status" value="1"/>
</dbReference>
<proteinExistence type="predicted"/>
<dbReference type="Pfam" id="PF00419">
    <property type="entry name" value="Fimbrial"/>
    <property type="match status" value="1"/>
</dbReference>